<dbReference type="PANTHER" id="PTHR47197:SF3">
    <property type="entry name" value="DIHYDRO-HEME D1 DEHYDROGENASE"/>
    <property type="match status" value="1"/>
</dbReference>
<dbReference type="InterPro" id="IPR051200">
    <property type="entry name" value="Host-pathogen_enzymatic-act"/>
</dbReference>
<accession>A0A5S9NI50</accession>
<sequence length="418" mass="44739">MFNAQPRFEVIQTIDTGPITNHVNFAQNANGTFAYVAVGGLNQVKVFRTDDFSLVATIPAGNLPHGLWPSGDGSRIYIGLENADALVDIGTPTNKVVATIPIGQAPQAVVYVPDAVPQGDGTANYQPLGIAGEATHLSLASAGNAAVSSVSLFDQGLIQVLQASVTGLEPEESLPACACRPAGRRWVATAAFRLHDQPRWLGQRAQRDQLRAAFDPVMHEPVPAELDLFRMMEERRRPRQVPLWAIATAALFLLAIGGGSGWSLRGVMAVPSEGVQALAREAAASYAVYAPDRVRPVEIRAEDSKTLAAWTTKRIRRSVGIPDLSMAGYRFMGGRVVPTEHGPAALFMYDNDKGSRLVILAHPMVADKSTPMVPHKMDGLNGYSWADGGLGFSLVGAAPADVLHLLADDARRQLQQTV</sequence>
<keyword evidence="3" id="KW-1185">Reference proteome</keyword>
<dbReference type="EMBL" id="CACSAS010000001">
    <property type="protein sequence ID" value="CAA0090253.1"/>
    <property type="molecule type" value="Genomic_DNA"/>
</dbReference>
<dbReference type="InterPro" id="IPR011045">
    <property type="entry name" value="N2O_reductase_N"/>
</dbReference>
<proteinExistence type="predicted"/>
<dbReference type="AlphaFoldDB" id="A0A5S9NI50"/>
<dbReference type="PANTHER" id="PTHR47197">
    <property type="entry name" value="PROTEIN NIRF"/>
    <property type="match status" value="1"/>
</dbReference>
<dbReference type="Proteomes" id="UP000433050">
    <property type="component" value="Unassembled WGS sequence"/>
</dbReference>
<protein>
    <submittedName>
        <fullName evidence="2">Uncharacterized protein</fullName>
    </submittedName>
</protein>
<dbReference type="InterPro" id="IPR015943">
    <property type="entry name" value="WD40/YVTN_repeat-like_dom_sf"/>
</dbReference>
<evidence type="ECO:0000313" key="3">
    <source>
        <dbReference type="Proteomes" id="UP000433050"/>
    </source>
</evidence>
<gene>
    <name evidence="2" type="ORF">STARVERO_01131</name>
</gene>
<evidence type="ECO:0000313" key="2">
    <source>
        <dbReference type="EMBL" id="CAA0090253.1"/>
    </source>
</evidence>
<keyword evidence="1" id="KW-0812">Transmembrane</keyword>
<feature type="transmembrane region" description="Helical" evidence="1">
    <location>
        <begin position="241"/>
        <end position="262"/>
    </location>
</feature>
<name>A0A5S9NI50_9HYPH</name>
<keyword evidence="1" id="KW-0472">Membrane</keyword>
<reference evidence="2 3" key="1">
    <citation type="submission" date="2019-12" db="EMBL/GenBank/DDBJ databases">
        <authorList>
            <person name="Reyes-Prieto M."/>
        </authorList>
    </citation>
    <scope>NUCLEOTIDE SEQUENCE [LARGE SCALE GENOMIC DNA]</scope>
    <source>
        <strain evidence="2">HF14-78462</strain>
    </source>
</reference>
<organism evidence="2 3">
    <name type="scientific">Starkeya nomas</name>
    <dbReference type="NCBI Taxonomy" id="2666134"/>
    <lineage>
        <taxon>Bacteria</taxon>
        <taxon>Pseudomonadati</taxon>
        <taxon>Pseudomonadota</taxon>
        <taxon>Alphaproteobacteria</taxon>
        <taxon>Hyphomicrobiales</taxon>
        <taxon>Xanthobacteraceae</taxon>
        <taxon>Starkeya</taxon>
    </lineage>
</organism>
<dbReference type="SUPFAM" id="SSF50974">
    <property type="entry name" value="Nitrous oxide reductase, N-terminal domain"/>
    <property type="match status" value="1"/>
</dbReference>
<evidence type="ECO:0000256" key="1">
    <source>
        <dbReference type="SAM" id="Phobius"/>
    </source>
</evidence>
<dbReference type="Gene3D" id="2.130.10.10">
    <property type="entry name" value="YVTN repeat-like/Quinoprotein amine dehydrogenase"/>
    <property type="match status" value="1"/>
</dbReference>
<keyword evidence="1" id="KW-1133">Transmembrane helix</keyword>